<reference evidence="2" key="1">
    <citation type="submission" date="2022-10" db="EMBL/GenBank/DDBJ databases">
        <title>Puccinia triticina Genome sequencing and assembly.</title>
        <authorList>
            <person name="Li C."/>
        </authorList>
    </citation>
    <scope>NUCLEOTIDE SEQUENCE</scope>
    <source>
        <strain evidence="2">Pt15</strain>
    </source>
</reference>
<feature type="region of interest" description="Disordered" evidence="1">
    <location>
        <begin position="1"/>
        <end position="128"/>
    </location>
</feature>
<evidence type="ECO:0000256" key="1">
    <source>
        <dbReference type="SAM" id="MobiDB-lite"/>
    </source>
</evidence>
<protein>
    <submittedName>
        <fullName evidence="2">Uncharacterized protein</fullName>
    </submittedName>
</protein>
<dbReference type="RefSeq" id="XP_053026794.1">
    <property type="nucleotide sequence ID" value="XM_053162805.1"/>
</dbReference>
<name>A0ABY7D343_9BASI</name>
<dbReference type="Proteomes" id="UP001164743">
    <property type="component" value="Chromosome 14A"/>
</dbReference>
<proteinExistence type="predicted"/>
<feature type="compositionally biased region" description="Low complexity" evidence="1">
    <location>
        <begin position="23"/>
        <end position="33"/>
    </location>
</feature>
<organism evidence="2 3">
    <name type="scientific">Puccinia triticina</name>
    <dbReference type="NCBI Taxonomy" id="208348"/>
    <lineage>
        <taxon>Eukaryota</taxon>
        <taxon>Fungi</taxon>
        <taxon>Dikarya</taxon>
        <taxon>Basidiomycota</taxon>
        <taxon>Pucciniomycotina</taxon>
        <taxon>Pucciniomycetes</taxon>
        <taxon>Pucciniales</taxon>
        <taxon>Pucciniaceae</taxon>
        <taxon>Puccinia</taxon>
    </lineage>
</organism>
<accession>A0ABY7D343</accession>
<dbReference type="EMBL" id="CP110434">
    <property type="protein sequence ID" value="WAQ91239.1"/>
    <property type="molecule type" value="Genomic_DNA"/>
</dbReference>
<dbReference type="GeneID" id="77803700"/>
<gene>
    <name evidence="2" type="ORF">PtA15_14A121</name>
</gene>
<evidence type="ECO:0000313" key="3">
    <source>
        <dbReference type="Proteomes" id="UP001164743"/>
    </source>
</evidence>
<sequence length="128" mass="13428">MDDRTPDVPETSGSPGEEPPQAPSSASSSTPSPRFDATGVISDEEDIKITDLSKAPPPSTTSTATKSRKRAPCVQRKPGSGKAVDLLAKTPNNLSDHPDPGNSKDLAPKLLTPPPQQATHLHLAWQSS</sequence>
<evidence type="ECO:0000313" key="2">
    <source>
        <dbReference type="EMBL" id="WAQ91239.1"/>
    </source>
</evidence>
<keyword evidence="3" id="KW-1185">Reference proteome</keyword>